<dbReference type="CDD" id="cd12362">
    <property type="entry name" value="RRM3_CELF1-6"/>
    <property type="match status" value="1"/>
</dbReference>
<dbReference type="RefSeq" id="XP_012649250.1">
    <property type="nucleotide sequence ID" value="XM_012793796.1"/>
</dbReference>
<dbReference type="Proteomes" id="UP000002899">
    <property type="component" value="Chromosome III"/>
</dbReference>
<dbReference type="Pfam" id="PF00076">
    <property type="entry name" value="RRM_1"/>
    <property type="match status" value="2"/>
</dbReference>
<keyword evidence="7" id="KW-1185">Reference proteome</keyword>
<dbReference type="KEGG" id="bmic:BMR1_03g03195"/>
<dbReference type="InterPro" id="IPR000504">
    <property type="entry name" value="RRM_dom"/>
</dbReference>
<feature type="domain" description="RRM" evidence="5">
    <location>
        <begin position="11"/>
        <end position="81"/>
    </location>
</feature>
<gene>
    <name evidence="6" type="ORF">BMR1_03g03195</name>
</gene>
<organism evidence="6 7">
    <name type="scientific">Babesia microti (strain RI)</name>
    <dbReference type="NCBI Taxonomy" id="1133968"/>
    <lineage>
        <taxon>Eukaryota</taxon>
        <taxon>Sar</taxon>
        <taxon>Alveolata</taxon>
        <taxon>Apicomplexa</taxon>
        <taxon>Aconoidasida</taxon>
        <taxon>Piroplasmida</taxon>
        <taxon>Babesiidae</taxon>
        <taxon>Babesia</taxon>
    </lineage>
</organism>
<dbReference type="OrthoDB" id="410044at2759"/>
<dbReference type="SUPFAM" id="SSF54928">
    <property type="entry name" value="RNA-binding domain, RBD"/>
    <property type="match status" value="1"/>
</dbReference>
<dbReference type="InterPro" id="IPR035979">
    <property type="entry name" value="RBD_domain_sf"/>
</dbReference>
<dbReference type="CDD" id="cd00201">
    <property type="entry name" value="WW"/>
    <property type="match status" value="1"/>
</dbReference>
<dbReference type="InterPro" id="IPR012677">
    <property type="entry name" value="Nucleotide-bd_a/b_plait_sf"/>
</dbReference>
<dbReference type="EMBL" id="LN871598">
    <property type="protein sequence ID" value="CTQ41239.1"/>
    <property type="molecule type" value="Genomic_DNA"/>
</dbReference>
<dbReference type="GeneID" id="24425282"/>
<dbReference type="PROSITE" id="PS01159">
    <property type="entry name" value="WW_DOMAIN_1"/>
    <property type="match status" value="1"/>
</dbReference>
<dbReference type="AlphaFoldDB" id="A0A0K3AND9"/>
<feature type="domain" description="RRM" evidence="5">
    <location>
        <begin position="164"/>
        <end position="241"/>
    </location>
</feature>
<dbReference type="GO" id="GO:0010629">
    <property type="term" value="P:negative regulation of gene expression"/>
    <property type="evidence" value="ECO:0007669"/>
    <property type="project" value="UniProtKB-ARBA"/>
</dbReference>
<dbReference type="FunFam" id="3.30.70.330:FF:000383">
    <property type="entry name" value="Sex lethal, isoform D"/>
    <property type="match status" value="1"/>
</dbReference>
<evidence type="ECO:0000256" key="2">
    <source>
        <dbReference type="ARBA" id="ARBA00022884"/>
    </source>
</evidence>
<dbReference type="SMART" id="SM00456">
    <property type="entry name" value="WW"/>
    <property type="match status" value="1"/>
</dbReference>
<proteinExistence type="predicted"/>
<dbReference type="SUPFAM" id="SSF51045">
    <property type="entry name" value="WW domain"/>
    <property type="match status" value="1"/>
</dbReference>
<dbReference type="GO" id="GO:0003729">
    <property type="term" value="F:mRNA binding"/>
    <property type="evidence" value="ECO:0007669"/>
    <property type="project" value="UniProtKB-ARBA"/>
</dbReference>
<dbReference type="InterPro" id="IPR036020">
    <property type="entry name" value="WW_dom_sf"/>
</dbReference>
<keyword evidence="2 3" id="KW-0694">RNA-binding</keyword>
<dbReference type="Pfam" id="PF00397">
    <property type="entry name" value="WW"/>
    <property type="match status" value="1"/>
</dbReference>
<dbReference type="Gene3D" id="2.20.70.10">
    <property type="match status" value="1"/>
</dbReference>
<dbReference type="PANTHER" id="PTHR24012">
    <property type="entry name" value="RNA BINDING PROTEIN"/>
    <property type="match status" value="1"/>
</dbReference>
<dbReference type="InterPro" id="IPR001202">
    <property type="entry name" value="WW_dom"/>
</dbReference>
<evidence type="ECO:0000259" key="5">
    <source>
        <dbReference type="PROSITE" id="PS50102"/>
    </source>
</evidence>
<name>A0A0K3AND9_BABMR</name>
<evidence type="ECO:0000256" key="3">
    <source>
        <dbReference type="PROSITE-ProRule" id="PRU00176"/>
    </source>
</evidence>
<protein>
    <submittedName>
        <fullName evidence="6">CUGBP Elav-like family member 2</fullName>
    </submittedName>
</protein>
<evidence type="ECO:0000256" key="1">
    <source>
        <dbReference type="ARBA" id="ARBA00022737"/>
    </source>
</evidence>
<reference evidence="6 7" key="3">
    <citation type="journal article" date="2016" name="Sci. Rep.">
        <title>Genome-wide diversity and gene expression profiling of Babesia microti isolates identify polymorphic genes that mediate host-pathogen interactions.</title>
        <authorList>
            <person name="Silva J.C."/>
            <person name="Cornillot E."/>
            <person name="McCracken C."/>
            <person name="Usmani-Brown S."/>
            <person name="Dwivedi A."/>
            <person name="Ifeonu O.O."/>
            <person name="Crabtree J."/>
            <person name="Gotia H.T."/>
            <person name="Virji A.Z."/>
            <person name="Reynes C."/>
            <person name="Colinge J."/>
            <person name="Kumar V."/>
            <person name="Lawres L."/>
            <person name="Pazzi J.E."/>
            <person name="Pablo J.V."/>
            <person name="Hung C."/>
            <person name="Brancato J."/>
            <person name="Kumari P."/>
            <person name="Orvis J."/>
            <person name="Tretina K."/>
            <person name="Chibucos M."/>
            <person name="Ott S."/>
            <person name="Sadzewicz L."/>
            <person name="Sengamalay N."/>
            <person name="Shetty A.C."/>
            <person name="Su Q."/>
            <person name="Tallon L."/>
            <person name="Fraser C.M."/>
            <person name="Frutos R."/>
            <person name="Molina D.M."/>
            <person name="Krause P.J."/>
            <person name="Ben Mamoun C."/>
        </authorList>
    </citation>
    <scope>NUCLEOTIDE SEQUENCE [LARGE SCALE GENOMIC DNA]</scope>
    <source>
        <strain evidence="6 7">RI</strain>
    </source>
</reference>
<dbReference type="PROSITE" id="PS50020">
    <property type="entry name" value="WW_DOMAIN_2"/>
    <property type="match status" value="1"/>
</dbReference>
<dbReference type="GO" id="GO:0005737">
    <property type="term" value="C:cytoplasm"/>
    <property type="evidence" value="ECO:0007669"/>
    <property type="project" value="UniProtKB-ARBA"/>
</dbReference>
<dbReference type="VEuPathDB" id="PiroplasmaDB:BMR1_03g03195"/>
<dbReference type="SMART" id="SM00360">
    <property type="entry name" value="RRM"/>
    <property type="match status" value="2"/>
</dbReference>
<dbReference type="CDD" id="cd00590">
    <property type="entry name" value="RRM_SF"/>
    <property type="match status" value="1"/>
</dbReference>
<evidence type="ECO:0000313" key="7">
    <source>
        <dbReference type="Proteomes" id="UP000002899"/>
    </source>
</evidence>
<evidence type="ECO:0000259" key="4">
    <source>
        <dbReference type="PROSITE" id="PS50020"/>
    </source>
</evidence>
<keyword evidence="1" id="KW-0677">Repeat</keyword>
<evidence type="ECO:0000313" key="6">
    <source>
        <dbReference type="EMBL" id="CTQ41239.1"/>
    </source>
</evidence>
<dbReference type="GO" id="GO:0009967">
    <property type="term" value="P:positive regulation of signal transduction"/>
    <property type="evidence" value="ECO:0007669"/>
    <property type="project" value="UniProtKB-ARBA"/>
</dbReference>
<reference evidence="6 7" key="2">
    <citation type="journal article" date="2013" name="PLoS ONE">
        <title>Whole genome mapping and re-organization of the nuclear and mitochondrial genomes of Babesia microti isolates.</title>
        <authorList>
            <person name="Cornillot E."/>
            <person name="Dassouli A."/>
            <person name="Garg A."/>
            <person name="Pachikara N."/>
            <person name="Randazzo S."/>
            <person name="Depoix D."/>
            <person name="Carcy B."/>
            <person name="Delbecq S."/>
            <person name="Frutos R."/>
            <person name="Silva J.C."/>
            <person name="Sutton R."/>
            <person name="Krause P.J."/>
            <person name="Mamoun C.B."/>
        </authorList>
    </citation>
    <scope>NUCLEOTIDE SEQUENCE [LARGE SCALE GENOMIC DNA]</scope>
    <source>
        <strain evidence="6 7">RI</strain>
    </source>
</reference>
<dbReference type="PROSITE" id="PS50102">
    <property type="entry name" value="RRM"/>
    <property type="match status" value="2"/>
</dbReference>
<dbReference type="OMA" id="NQMRYNN"/>
<accession>A0A0K3AND9</accession>
<feature type="domain" description="WW" evidence="4">
    <location>
        <begin position="109"/>
        <end position="136"/>
    </location>
</feature>
<reference evidence="6 7" key="1">
    <citation type="journal article" date="2012" name="Nucleic Acids Res.">
        <title>Sequencing of the smallest Apicomplexan genome from the human pathogen Babesia microti.</title>
        <authorList>
            <person name="Cornillot E."/>
            <person name="Hadj-Kaddour K."/>
            <person name="Dassouli A."/>
            <person name="Noel B."/>
            <person name="Ranwez V."/>
            <person name="Vacherie B."/>
            <person name="Augagneur Y."/>
            <person name="Bres V."/>
            <person name="Duclos A."/>
            <person name="Randazzo S."/>
            <person name="Carcy B."/>
            <person name="Debierre-Grockiego F."/>
            <person name="Delbecq S."/>
            <person name="Moubri-Menage K."/>
            <person name="Shams-Eldin H."/>
            <person name="Usmani-Brown S."/>
            <person name="Bringaud F."/>
            <person name="Wincker P."/>
            <person name="Vivares C.P."/>
            <person name="Schwarz R.T."/>
            <person name="Schetters T.P."/>
            <person name="Krause P.J."/>
            <person name="Gorenflot A."/>
            <person name="Berry V."/>
            <person name="Barbe V."/>
            <person name="Ben Mamoun C."/>
        </authorList>
    </citation>
    <scope>NUCLEOTIDE SEQUENCE [LARGE SCALE GENOMIC DNA]</scope>
    <source>
        <strain evidence="6 7">RI</strain>
    </source>
</reference>
<dbReference type="Gene3D" id="3.30.70.330">
    <property type="match status" value="2"/>
</dbReference>
<sequence length="252" mass="29301">MKNIDANLHKYQVYISPIEENVKEIDIRKEAERYGHVIVISYTRATSLRLGWAFISYNNFDVAQNAVKHMHKKLRFPQTKNRVDAYLTCRNSELVTKPHAIVYSTQGLWKQMLLISGNFYYYNTITGHSQWDRPTEFSPLLLSSLHELGKYAPNRLYQYAPPGNNLFVFHIPCTWNDQNLYEHFCKFGNIISSRVQCDKNGRNRGFGFVSYDNPESSAEAIKHMNGFNTGDKYLKVMLKRGDNDICFKCDST</sequence>